<dbReference type="AlphaFoldDB" id="A0A6N6K686"/>
<dbReference type="InterPro" id="IPR001633">
    <property type="entry name" value="EAL_dom"/>
</dbReference>
<dbReference type="RefSeq" id="WP_040232611.1">
    <property type="nucleotide sequence ID" value="NZ_CDHL01000039.1"/>
</dbReference>
<gene>
    <name evidence="2" type="ORF">DXF85_03895</name>
    <name evidence="3" type="ORF">I6L54_19015</name>
</gene>
<dbReference type="EMBL" id="QRDC01000003">
    <property type="protein sequence ID" value="KAA1279935.1"/>
    <property type="molecule type" value="Genomic_DNA"/>
</dbReference>
<evidence type="ECO:0000313" key="4">
    <source>
        <dbReference type="Proteomes" id="UP000468420"/>
    </source>
</evidence>
<proteinExistence type="predicted"/>
<dbReference type="Pfam" id="PF00563">
    <property type="entry name" value="EAL"/>
    <property type="match status" value="1"/>
</dbReference>
<dbReference type="Proteomes" id="UP000683579">
    <property type="component" value="Chromosome"/>
</dbReference>
<dbReference type="PROSITE" id="PS50883">
    <property type="entry name" value="EAL"/>
    <property type="match status" value="1"/>
</dbReference>
<dbReference type="Gene3D" id="3.20.20.450">
    <property type="entry name" value="EAL domain"/>
    <property type="match status" value="1"/>
</dbReference>
<protein>
    <submittedName>
        <fullName evidence="2">EAL domain-containing protein</fullName>
    </submittedName>
</protein>
<dbReference type="PANTHER" id="PTHR33121:SF79">
    <property type="entry name" value="CYCLIC DI-GMP PHOSPHODIESTERASE PDED-RELATED"/>
    <property type="match status" value="1"/>
</dbReference>
<evidence type="ECO:0000313" key="5">
    <source>
        <dbReference type="Proteomes" id="UP000683579"/>
    </source>
</evidence>
<reference evidence="3 5" key="2">
    <citation type="submission" date="2021-06" db="EMBL/GenBank/DDBJ databases">
        <title>FDA dAtabase for Regulatory Grade micrObial Sequences (FDA-ARGOS): Supporting development and validation of Infectious Disease Dx tests.</title>
        <authorList>
            <person name="Sproer C."/>
            <person name="Gronow S."/>
            <person name="Severitt S."/>
            <person name="Schroder I."/>
            <person name="Tallon L."/>
            <person name="Sadzewicz L."/>
            <person name="Zhao X."/>
            <person name="Boylan J."/>
            <person name="Ott S."/>
            <person name="Bowen H."/>
            <person name="Vavikolanu K."/>
            <person name="Mehta A."/>
            <person name="Aluvathingal J."/>
            <person name="Nadendla S."/>
            <person name="Lowell S."/>
            <person name="Myers T."/>
            <person name="Yan Y."/>
        </authorList>
    </citation>
    <scope>NUCLEOTIDE SEQUENCE [LARGE SCALE GENOMIC DNA]</scope>
    <source>
        <strain evidence="3 5">FDAARGOS 1424</strain>
    </source>
</reference>
<accession>A0A6N6K686</accession>
<evidence type="ECO:0000313" key="3">
    <source>
        <dbReference type="EMBL" id="QXA44034.1"/>
    </source>
</evidence>
<dbReference type="Proteomes" id="UP000468420">
    <property type="component" value="Unassembled WGS sequence"/>
</dbReference>
<dbReference type="SUPFAM" id="SSF141868">
    <property type="entry name" value="EAL domain-like"/>
    <property type="match status" value="1"/>
</dbReference>
<evidence type="ECO:0000313" key="2">
    <source>
        <dbReference type="EMBL" id="KAA1279935.1"/>
    </source>
</evidence>
<name>A0A6N6K686_9ENTR</name>
<dbReference type="PANTHER" id="PTHR33121">
    <property type="entry name" value="CYCLIC DI-GMP PHOSPHODIESTERASE PDEF"/>
    <property type="match status" value="1"/>
</dbReference>
<reference evidence="2 4" key="1">
    <citation type="submission" date="2018-08" db="EMBL/GenBank/DDBJ databases">
        <title>Complete genomic analysis of a Citrobacter pasteurii isolated from cockles (Cerastoderma edule) containing a new chromosomic qnrB allele.</title>
        <authorList>
            <person name="Rodrigues A."/>
            <person name="Baptista T."/>
            <person name="Quesada A."/>
            <person name="Campos M.J."/>
        </authorList>
    </citation>
    <scope>NUCLEOTIDE SEQUENCE [LARGE SCALE GENOMIC DNA]</scope>
    <source>
        <strain evidence="2 4">BA18</strain>
    </source>
</reference>
<dbReference type="CDD" id="cd01948">
    <property type="entry name" value="EAL"/>
    <property type="match status" value="1"/>
</dbReference>
<dbReference type="EMBL" id="CP077262">
    <property type="protein sequence ID" value="QXA44034.1"/>
    <property type="molecule type" value="Genomic_DNA"/>
</dbReference>
<keyword evidence="5" id="KW-1185">Reference proteome</keyword>
<dbReference type="SMART" id="SM00052">
    <property type="entry name" value="EAL"/>
    <property type="match status" value="1"/>
</dbReference>
<evidence type="ECO:0000259" key="1">
    <source>
        <dbReference type="PROSITE" id="PS50883"/>
    </source>
</evidence>
<dbReference type="InterPro" id="IPR050706">
    <property type="entry name" value="Cyclic-di-GMP_PDE-like"/>
</dbReference>
<feature type="domain" description="EAL" evidence="1">
    <location>
        <begin position="4"/>
        <end position="254"/>
    </location>
</feature>
<organism evidence="2 4">
    <name type="scientific">Citrobacter pasteurii</name>
    <dbReference type="NCBI Taxonomy" id="1563222"/>
    <lineage>
        <taxon>Bacteria</taxon>
        <taxon>Pseudomonadati</taxon>
        <taxon>Pseudomonadota</taxon>
        <taxon>Gammaproteobacteria</taxon>
        <taxon>Enterobacterales</taxon>
        <taxon>Enterobacteriaceae</taxon>
        <taxon>Citrobacter</taxon>
    </lineage>
</organism>
<dbReference type="GO" id="GO:0071111">
    <property type="term" value="F:cyclic-guanylate-specific phosphodiesterase activity"/>
    <property type="evidence" value="ECO:0007669"/>
    <property type="project" value="InterPro"/>
</dbReference>
<dbReference type="InterPro" id="IPR035919">
    <property type="entry name" value="EAL_sf"/>
</dbReference>
<sequence>MFNSDEVLTALEKALNTSQLYMVYQPIFNLHTECISGFEALMRWNSPQMGMISPDVFITLLEDRGNIFSIEDMVASPPWNVASTWSEPLVLSVNISALEFCDPLLPQRIRQNLAASGLPVHRCQIEITETSPLCDSQIAAKNMTELKAIGVKLALDDFGTGHANLNYLLKYPFDTLKIDKEFVTEIEPDTKSTRIIEGIISLAHNFGIEVLAEGVETQSQLDRLTQIGCDKIQGFFISPPVLAEQIPSLLAQYNR</sequence>